<dbReference type="AlphaFoldDB" id="Q6ZIY4"/>
<name>Q6ZIY4_ORYSJ</name>
<organism evidence="2 3">
    <name type="scientific">Oryza sativa subsp. japonica</name>
    <name type="common">Rice</name>
    <dbReference type="NCBI Taxonomy" id="39947"/>
    <lineage>
        <taxon>Eukaryota</taxon>
        <taxon>Viridiplantae</taxon>
        <taxon>Streptophyta</taxon>
        <taxon>Embryophyta</taxon>
        <taxon>Tracheophyta</taxon>
        <taxon>Spermatophyta</taxon>
        <taxon>Magnoliopsida</taxon>
        <taxon>Liliopsida</taxon>
        <taxon>Poales</taxon>
        <taxon>Poaceae</taxon>
        <taxon>BOP clade</taxon>
        <taxon>Oryzoideae</taxon>
        <taxon>Oryzeae</taxon>
        <taxon>Oryzinae</taxon>
        <taxon>Oryza</taxon>
        <taxon>Oryza sativa</taxon>
    </lineage>
</organism>
<sequence length="119" mass="13773">MMKRRSGLRSLMRRLLDGGRRPWWSADCRLGHPRGLVVTASPSSSSSPPLPPPSSPLPPPCSWVVVREREIEWRGRDRERERVEGKRYRERGKGDKAVLLFRLHRIPYDRFSVKGCAKL</sequence>
<dbReference type="Proteomes" id="UP000000763">
    <property type="component" value="Chromosome 7"/>
</dbReference>
<accession>Q6ZIY4</accession>
<evidence type="ECO:0000313" key="3">
    <source>
        <dbReference type="Proteomes" id="UP000000763"/>
    </source>
</evidence>
<feature type="region of interest" description="Disordered" evidence="1">
    <location>
        <begin position="37"/>
        <end position="59"/>
    </location>
</feature>
<evidence type="ECO:0000313" key="2">
    <source>
        <dbReference type="EMBL" id="BAC83226.1"/>
    </source>
</evidence>
<feature type="compositionally biased region" description="Pro residues" evidence="1">
    <location>
        <begin position="48"/>
        <end position="59"/>
    </location>
</feature>
<proteinExistence type="predicted"/>
<reference evidence="3" key="2">
    <citation type="journal article" date="2008" name="Nucleic Acids Res.">
        <title>The rice annotation project database (RAP-DB): 2008 update.</title>
        <authorList>
            <consortium name="The rice annotation project (RAP)"/>
        </authorList>
    </citation>
    <scope>GENOME REANNOTATION</scope>
    <source>
        <strain evidence="3">cv. Nipponbare</strain>
    </source>
</reference>
<evidence type="ECO:0000256" key="1">
    <source>
        <dbReference type="SAM" id="MobiDB-lite"/>
    </source>
</evidence>
<gene>
    <name evidence="2" type="primary">OJ1119_B04.2</name>
</gene>
<reference evidence="3" key="1">
    <citation type="journal article" date="2005" name="Nature">
        <title>The map-based sequence of the rice genome.</title>
        <authorList>
            <consortium name="International rice genome sequencing project (IRGSP)"/>
            <person name="Matsumoto T."/>
            <person name="Wu J."/>
            <person name="Kanamori H."/>
            <person name="Katayose Y."/>
            <person name="Fujisawa M."/>
            <person name="Namiki N."/>
            <person name="Mizuno H."/>
            <person name="Yamamoto K."/>
            <person name="Antonio B.A."/>
            <person name="Baba T."/>
            <person name="Sakata K."/>
            <person name="Nagamura Y."/>
            <person name="Aoki H."/>
            <person name="Arikawa K."/>
            <person name="Arita K."/>
            <person name="Bito T."/>
            <person name="Chiden Y."/>
            <person name="Fujitsuka N."/>
            <person name="Fukunaka R."/>
            <person name="Hamada M."/>
            <person name="Harada C."/>
            <person name="Hayashi A."/>
            <person name="Hijishita S."/>
            <person name="Honda M."/>
            <person name="Hosokawa S."/>
            <person name="Ichikawa Y."/>
            <person name="Idonuma A."/>
            <person name="Iijima M."/>
            <person name="Ikeda M."/>
            <person name="Ikeno M."/>
            <person name="Ito K."/>
            <person name="Ito S."/>
            <person name="Ito T."/>
            <person name="Ito Y."/>
            <person name="Ito Y."/>
            <person name="Iwabuchi A."/>
            <person name="Kamiya K."/>
            <person name="Karasawa W."/>
            <person name="Kurita K."/>
            <person name="Katagiri S."/>
            <person name="Kikuta A."/>
            <person name="Kobayashi H."/>
            <person name="Kobayashi N."/>
            <person name="Machita K."/>
            <person name="Maehara T."/>
            <person name="Masukawa M."/>
            <person name="Mizubayashi T."/>
            <person name="Mukai Y."/>
            <person name="Nagasaki H."/>
            <person name="Nagata Y."/>
            <person name="Naito S."/>
            <person name="Nakashima M."/>
            <person name="Nakama Y."/>
            <person name="Nakamichi Y."/>
            <person name="Nakamura M."/>
            <person name="Meguro A."/>
            <person name="Negishi M."/>
            <person name="Ohta I."/>
            <person name="Ohta T."/>
            <person name="Okamoto M."/>
            <person name="Ono N."/>
            <person name="Saji S."/>
            <person name="Sakaguchi M."/>
            <person name="Sakai K."/>
            <person name="Shibata M."/>
            <person name="Shimokawa T."/>
            <person name="Song J."/>
            <person name="Takazaki Y."/>
            <person name="Terasawa K."/>
            <person name="Tsugane M."/>
            <person name="Tsuji K."/>
            <person name="Ueda S."/>
            <person name="Waki K."/>
            <person name="Yamagata H."/>
            <person name="Yamamoto M."/>
            <person name="Yamamoto S."/>
            <person name="Yamane H."/>
            <person name="Yoshiki S."/>
            <person name="Yoshihara R."/>
            <person name="Yukawa K."/>
            <person name="Zhong H."/>
            <person name="Yano M."/>
            <person name="Yuan Q."/>
            <person name="Ouyang S."/>
            <person name="Liu J."/>
            <person name="Jones K.M."/>
            <person name="Gansberger K."/>
            <person name="Moffat K."/>
            <person name="Hill J."/>
            <person name="Bera J."/>
            <person name="Fadrosh D."/>
            <person name="Jin S."/>
            <person name="Johri S."/>
            <person name="Kim M."/>
            <person name="Overton L."/>
            <person name="Reardon M."/>
            <person name="Tsitrin T."/>
            <person name="Vuong H."/>
            <person name="Weaver B."/>
            <person name="Ciecko A."/>
            <person name="Tallon L."/>
            <person name="Jackson J."/>
            <person name="Pai G."/>
            <person name="Aken S.V."/>
            <person name="Utterback T."/>
            <person name="Reidmuller S."/>
            <person name="Feldblyum T."/>
            <person name="Hsiao J."/>
            <person name="Zismann V."/>
            <person name="Iobst S."/>
            <person name="de Vazeille A.R."/>
            <person name="Buell C.R."/>
            <person name="Ying K."/>
            <person name="Li Y."/>
            <person name="Lu T."/>
            <person name="Huang Y."/>
            <person name="Zhao Q."/>
            <person name="Feng Q."/>
            <person name="Zhang L."/>
            <person name="Zhu J."/>
            <person name="Weng Q."/>
            <person name="Mu J."/>
            <person name="Lu Y."/>
            <person name="Fan D."/>
            <person name="Liu Y."/>
            <person name="Guan J."/>
            <person name="Zhang Y."/>
            <person name="Yu S."/>
            <person name="Liu X."/>
            <person name="Zhang Y."/>
            <person name="Hong G."/>
            <person name="Han B."/>
            <person name="Choisne N."/>
            <person name="Demange N."/>
            <person name="Orjeda G."/>
            <person name="Samain S."/>
            <person name="Cattolico L."/>
            <person name="Pelletier E."/>
            <person name="Couloux A."/>
            <person name="Segurens B."/>
            <person name="Wincker P."/>
            <person name="D'Hont A."/>
            <person name="Scarpelli C."/>
            <person name="Weissenbach J."/>
            <person name="Salanoubat M."/>
            <person name="Quetier F."/>
            <person name="Yu Y."/>
            <person name="Kim H.R."/>
            <person name="Rambo T."/>
            <person name="Currie J."/>
            <person name="Collura K."/>
            <person name="Luo M."/>
            <person name="Yang T."/>
            <person name="Ammiraju J.S.S."/>
            <person name="Engler F."/>
            <person name="Soderlund C."/>
            <person name="Wing R.A."/>
            <person name="Palmer L.E."/>
            <person name="de la Bastide M."/>
            <person name="Spiegel L."/>
            <person name="Nascimento L."/>
            <person name="Zutavern T."/>
            <person name="O'Shaughnessy A."/>
            <person name="Dike S."/>
            <person name="Dedhia N."/>
            <person name="Preston R."/>
            <person name="Balija V."/>
            <person name="McCombie W.R."/>
            <person name="Chow T."/>
            <person name="Chen H."/>
            <person name="Chung M."/>
            <person name="Chen C."/>
            <person name="Shaw J."/>
            <person name="Wu H."/>
            <person name="Hsiao K."/>
            <person name="Chao Y."/>
            <person name="Chu M."/>
            <person name="Cheng C."/>
            <person name="Hour A."/>
            <person name="Lee P."/>
            <person name="Lin S."/>
            <person name="Lin Y."/>
            <person name="Liou J."/>
            <person name="Liu S."/>
            <person name="Hsing Y."/>
            <person name="Raghuvanshi S."/>
            <person name="Mohanty A."/>
            <person name="Bharti A.K."/>
            <person name="Gaur A."/>
            <person name="Gupta V."/>
            <person name="Kumar D."/>
            <person name="Ravi V."/>
            <person name="Vij S."/>
            <person name="Kapur A."/>
            <person name="Khurana P."/>
            <person name="Khurana P."/>
            <person name="Khurana J.P."/>
            <person name="Tyagi A.K."/>
            <person name="Gaikwad K."/>
            <person name="Singh A."/>
            <person name="Dalal V."/>
            <person name="Srivastava S."/>
            <person name="Dixit A."/>
            <person name="Pal A.K."/>
            <person name="Ghazi I.A."/>
            <person name="Yadav M."/>
            <person name="Pandit A."/>
            <person name="Bhargava A."/>
            <person name="Sureshbabu K."/>
            <person name="Batra K."/>
            <person name="Sharma T.R."/>
            <person name="Mohapatra T."/>
            <person name="Singh N.K."/>
            <person name="Messing J."/>
            <person name="Nelson A.B."/>
            <person name="Fuks G."/>
            <person name="Kavchok S."/>
            <person name="Keizer G."/>
            <person name="Linton E."/>
            <person name="Llaca V."/>
            <person name="Song R."/>
            <person name="Tanyolac B."/>
            <person name="Young S."/>
            <person name="Ho-Il K."/>
            <person name="Hahn J.H."/>
            <person name="Sangsakoo G."/>
            <person name="Vanavichit A."/>
            <person name="de Mattos Luiz.A.T."/>
            <person name="Zimmer P.D."/>
            <person name="Malone G."/>
            <person name="Dellagostin O."/>
            <person name="de Oliveira A.C."/>
            <person name="Bevan M."/>
            <person name="Bancroft I."/>
            <person name="Minx P."/>
            <person name="Cordum H."/>
            <person name="Wilson R."/>
            <person name="Cheng Z."/>
            <person name="Jin W."/>
            <person name="Jiang J."/>
            <person name="Leong S.A."/>
            <person name="Iwama H."/>
            <person name="Gojobori T."/>
            <person name="Itoh T."/>
            <person name="Niimura Y."/>
            <person name="Fujii Y."/>
            <person name="Habara T."/>
            <person name="Sakai H."/>
            <person name="Sato Y."/>
            <person name="Wilson G."/>
            <person name="Kumar K."/>
            <person name="McCouch S."/>
            <person name="Juretic N."/>
            <person name="Hoen D."/>
            <person name="Wright S."/>
            <person name="Bruskiewich R."/>
            <person name="Bureau T."/>
            <person name="Miyao A."/>
            <person name="Hirochika H."/>
            <person name="Nishikawa T."/>
            <person name="Kadowaki K."/>
            <person name="Sugiura M."/>
            <person name="Burr B."/>
            <person name="Sasaki T."/>
        </authorList>
    </citation>
    <scope>NUCLEOTIDE SEQUENCE [LARGE SCALE GENOMIC DNA]</scope>
    <source>
        <strain evidence="3">cv. Nipponbare</strain>
    </source>
</reference>
<dbReference type="EMBL" id="AP003943">
    <property type="protein sequence ID" value="BAC83226.1"/>
    <property type="molecule type" value="Genomic_DNA"/>
</dbReference>
<protein>
    <submittedName>
        <fullName evidence="2">Uncharacterized protein</fullName>
    </submittedName>
</protein>